<evidence type="ECO:0000256" key="7">
    <source>
        <dbReference type="ARBA" id="ARBA00023288"/>
    </source>
</evidence>
<dbReference type="CDD" id="cd21176">
    <property type="entry name" value="LPMO_auxiliary-like"/>
    <property type="match status" value="1"/>
</dbReference>
<evidence type="ECO:0000256" key="6">
    <source>
        <dbReference type="ARBA" id="ARBA00023180"/>
    </source>
</evidence>
<evidence type="ECO:0000256" key="9">
    <source>
        <dbReference type="SAM" id="SignalP"/>
    </source>
</evidence>
<evidence type="ECO:0000313" key="11">
    <source>
        <dbReference type="EMBL" id="KKY15289.1"/>
    </source>
</evidence>
<evidence type="ECO:0000256" key="5">
    <source>
        <dbReference type="ARBA" id="ARBA00023136"/>
    </source>
</evidence>
<gene>
    <name evidence="11" type="ORF">UCDDS831_g07679</name>
</gene>
<feature type="domain" description="Copper acquisition factor BIM1-like" evidence="10">
    <location>
        <begin position="19"/>
        <end position="163"/>
    </location>
</feature>
<dbReference type="Pfam" id="PF20238">
    <property type="entry name" value="BIM1-like_dom"/>
    <property type="match status" value="1"/>
</dbReference>
<evidence type="ECO:0000259" key="10">
    <source>
        <dbReference type="Pfam" id="PF20238"/>
    </source>
</evidence>
<dbReference type="Proteomes" id="UP000034182">
    <property type="component" value="Unassembled WGS sequence"/>
</dbReference>
<feature type="chain" id="PRO_5002543109" evidence="9">
    <location>
        <begin position="19"/>
        <end position="238"/>
    </location>
</feature>
<dbReference type="EMBL" id="LAQI01000197">
    <property type="protein sequence ID" value="KKY15289.1"/>
    <property type="molecule type" value="Genomic_DNA"/>
</dbReference>
<dbReference type="AlphaFoldDB" id="A0A0G2DXE9"/>
<evidence type="ECO:0000256" key="8">
    <source>
        <dbReference type="SAM" id="MobiDB-lite"/>
    </source>
</evidence>
<proteinExistence type="predicted"/>
<dbReference type="InterPro" id="IPR046530">
    <property type="entry name" value="BIM1-like_dom"/>
</dbReference>
<feature type="region of interest" description="Disordered" evidence="8">
    <location>
        <begin position="164"/>
        <end position="201"/>
    </location>
</feature>
<keyword evidence="3" id="KW-0336">GPI-anchor</keyword>
<reference evidence="11 12" key="2">
    <citation type="submission" date="2015-05" db="EMBL/GenBank/DDBJ databases">
        <title>Distinctive expansion of gene families associated with plant cell wall degradation and secondary metabolism in the genomes of grapevine trunk pathogens.</title>
        <authorList>
            <person name="Lawrence D.P."/>
            <person name="Travadon R."/>
            <person name="Rolshausen P.E."/>
            <person name="Baumgartner K."/>
        </authorList>
    </citation>
    <scope>NUCLEOTIDE SEQUENCE [LARGE SCALE GENOMIC DNA]</scope>
    <source>
        <strain evidence="11">DS831</strain>
    </source>
</reference>
<accession>A0A0G2DXE9</accession>
<sequence>MLFHTTLLSAASFSVLTAAHFTLEWPIARGFDDDKEPNFPCGGFDSVSSNRTSFPLSGPAPIQLKMGHTEANVQVLLAVGNDPGSAFSVELRPTFRERGPESFCIGGVEIPAGANLTAGMNATIQVVTNGDPDGGLYQCADITLTEETLSTDAYNAHCSNSSGVTSQAISNPRNANETSEGGSSTSSSSSSASGTASSTAGAASSTASAGAAAGGHIGSWAGVWALGAAALGGAAAML</sequence>
<dbReference type="PANTHER" id="PTHR34992">
    <property type="entry name" value="HYPHAL ANASTAMOSIS-7 PROTEIN"/>
    <property type="match status" value="1"/>
</dbReference>
<evidence type="ECO:0000256" key="2">
    <source>
        <dbReference type="ARBA" id="ARBA00022475"/>
    </source>
</evidence>
<feature type="compositionally biased region" description="Polar residues" evidence="8">
    <location>
        <begin position="164"/>
        <end position="180"/>
    </location>
</feature>
<reference evidence="11 12" key="1">
    <citation type="submission" date="2015-03" db="EMBL/GenBank/DDBJ databases">
        <authorList>
            <person name="Morales-Cruz A."/>
            <person name="Amrine K.C."/>
            <person name="Cantu D."/>
        </authorList>
    </citation>
    <scope>NUCLEOTIDE SEQUENCE [LARGE SCALE GENOMIC DNA]</scope>
    <source>
        <strain evidence="11">DS831</strain>
    </source>
</reference>
<organism evidence="11 12">
    <name type="scientific">Diplodia seriata</name>
    <dbReference type="NCBI Taxonomy" id="420778"/>
    <lineage>
        <taxon>Eukaryota</taxon>
        <taxon>Fungi</taxon>
        <taxon>Dikarya</taxon>
        <taxon>Ascomycota</taxon>
        <taxon>Pezizomycotina</taxon>
        <taxon>Dothideomycetes</taxon>
        <taxon>Dothideomycetes incertae sedis</taxon>
        <taxon>Botryosphaeriales</taxon>
        <taxon>Botryosphaeriaceae</taxon>
        <taxon>Diplodia</taxon>
    </lineage>
</organism>
<name>A0A0G2DXE9_9PEZI</name>
<keyword evidence="7" id="KW-0449">Lipoprotein</keyword>
<dbReference type="GO" id="GO:0005886">
    <property type="term" value="C:plasma membrane"/>
    <property type="evidence" value="ECO:0007669"/>
    <property type="project" value="UniProtKB-SubCell"/>
</dbReference>
<dbReference type="PANTHER" id="PTHR34992:SF1">
    <property type="entry name" value="COPPER ACQUISITION FACTOR BIM1-LIKE DOMAIN-CONTAINING PROTEIN"/>
    <property type="match status" value="1"/>
</dbReference>
<dbReference type="InterPro" id="IPR046936">
    <property type="entry name" value="BIM1-like"/>
</dbReference>
<dbReference type="GO" id="GO:0098552">
    <property type="term" value="C:side of membrane"/>
    <property type="evidence" value="ECO:0007669"/>
    <property type="project" value="UniProtKB-KW"/>
</dbReference>
<protein>
    <submittedName>
        <fullName evidence="11">Putative gpi anchored</fullName>
    </submittedName>
</protein>
<evidence type="ECO:0000256" key="3">
    <source>
        <dbReference type="ARBA" id="ARBA00022622"/>
    </source>
</evidence>
<evidence type="ECO:0000313" key="12">
    <source>
        <dbReference type="Proteomes" id="UP000034182"/>
    </source>
</evidence>
<keyword evidence="2" id="KW-1003">Cell membrane</keyword>
<keyword evidence="6" id="KW-0325">Glycoprotein</keyword>
<keyword evidence="5" id="KW-0472">Membrane</keyword>
<comment type="subcellular location">
    <subcellularLocation>
        <location evidence="1">Cell membrane</location>
        <topology evidence="1">Lipid-anchor</topology>
        <topology evidence="1">GPI-anchor</topology>
    </subcellularLocation>
</comment>
<evidence type="ECO:0000256" key="1">
    <source>
        <dbReference type="ARBA" id="ARBA00004609"/>
    </source>
</evidence>
<evidence type="ECO:0000256" key="4">
    <source>
        <dbReference type="ARBA" id="ARBA00022729"/>
    </source>
</evidence>
<comment type="caution">
    <text evidence="11">The sequence shown here is derived from an EMBL/GenBank/DDBJ whole genome shotgun (WGS) entry which is preliminary data.</text>
</comment>
<keyword evidence="4 9" id="KW-0732">Signal</keyword>
<feature type="signal peptide" evidence="9">
    <location>
        <begin position="1"/>
        <end position="18"/>
    </location>
</feature>
<feature type="compositionally biased region" description="Low complexity" evidence="8">
    <location>
        <begin position="181"/>
        <end position="201"/>
    </location>
</feature>